<sequence>MAAAALAVLGVLTALVLSVHRAPFAVDESLHHWALVHRTRAAQHVADVITDTGTGVFPYAVVAAAGAIGCRRRFIGALAAMAVLGLGQLVRIGVRIAVDRPRPPAADWAFQASDASFPSGHATTSALAAGLLAWAVLRVAPRIAGRVAAACCGLWAVTVAATRVFLGVHWPSDIVAGWLLATAWLAVTLPALSWWAGRKPVRARGPRTD</sequence>
<evidence type="ECO:0000256" key="1">
    <source>
        <dbReference type="SAM" id="Phobius"/>
    </source>
</evidence>
<name>A0A7W7PM52_9ACTN</name>
<dbReference type="EMBL" id="JACHJH010000003">
    <property type="protein sequence ID" value="MBB4893450.1"/>
    <property type="molecule type" value="Genomic_DNA"/>
</dbReference>
<protein>
    <submittedName>
        <fullName evidence="3">Undecaprenyl-diphosphatase</fullName>
        <ecNumber evidence="3">3.6.1.27</ecNumber>
    </submittedName>
</protein>
<feature type="transmembrane region" description="Helical" evidence="1">
    <location>
        <begin position="45"/>
        <end position="68"/>
    </location>
</feature>
<accession>A0A7W7PM52</accession>
<gene>
    <name evidence="3" type="ORF">FHS39_002481</name>
</gene>
<proteinExistence type="predicted"/>
<keyword evidence="1" id="KW-1133">Transmembrane helix</keyword>
<evidence type="ECO:0000313" key="3">
    <source>
        <dbReference type="EMBL" id="MBB4893450.1"/>
    </source>
</evidence>
<feature type="transmembrane region" description="Helical" evidence="1">
    <location>
        <begin position="118"/>
        <end position="140"/>
    </location>
</feature>
<keyword evidence="1" id="KW-0812">Transmembrane</keyword>
<dbReference type="SMART" id="SM00014">
    <property type="entry name" value="acidPPc"/>
    <property type="match status" value="1"/>
</dbReference>
<dbReference type="GO" id="GO:0050380">
    <property type="term" value="F:undecaprenyl-diphosphatase activity"/>
    <property type="evidence" value="ECO:0007669"/>
    <property type="project" value="UniProtKB-EC"/>
</dbReference>
<organism evidence="3 4">
    <name type="scientific">Streptomyces olivoverticillatus</name>
    <dbReference type="NCBI Taxonomy" id="66427"/>
    <lineage>
        <taxon>Bacteria</taxon>
        <taxon>Bacillati</taxon>
        <taxon>Actinomycetota</taxon>
        <taxon>Actinomycetes</taxon>
        <taxon>Kitasatosporales</taxon>
        <taxon>Streptomycetaceae</taxon>
        <taxon>Streptomyces</taxon>
    </lineage>
</organism>
<evidence type="ECO:0000259" key="2">
    <source>
        <dbReference type="SMART" id="SM00014"/>
    </source>
</evidence>
<keyword evidence="4" id="KW-1185">Reference proteome</keyword>
<dbReference type="EC" id="3.6.1.27" evidence="3"/>
<reference evidence="3 4" key="1">
    <citation type="submission" date="2020-08" db="EMBL/GenBank/DDBJ databases">
        <title>Genomic Encyclopedia of Type Strains, Phase III (KMG-III): the genomes of soil and plant-associated and newly described type strains.</title>
        <authorList>
            <person name="Whitman W."/>
        </authorList>
    </citation>
    <scope>NUCLEOTIDE SEQUENCE [LARGE SCALE GENOMIC DNA]</scope>
    <source>
        <strain evidence="3 4">CECT 3266</strain>
    </source>
</reference>
<dbReference type="InterPro" id="IPR000326">
    <property type="entry name" value="PAP2/HPO"/>
</dbReference>
<dbReference type="Gene3D" id="1.20.144.10">
    <property type="entry name" value="Phosphatidic acid phosphatase type 2/haloperoxidase"/>
    <property type="match status" value="1"/>
</dbReference>
<dbReference type="Proteomes" id="UP000556084">
    <property type="component" value="Unassembled WGS sequence"/>
</dbReference>
<dbReference type="InterPro" id="IPR036938">
    <property type="entry name" value="PAP2/HPO_sf"/>
</dbReference>
<evidence type="ECO:0000313" key="4">
    <source>
        <dbReference type="Proteomes" id="UP000556084"/>
    </source>
</evidence>
<dbReference type="CDD" id="cd03392">
    <property type="entry name" value="PAP2_like_2"/>
    <property type="match status" value="1"/>
</dbReference>
<feature type="transmembrane region" description="Helical" evidence="1">
    <location>
        <begin position="174"/>
        <end position="197"/>
    </location>
</feature>
<feature type="domain" description="Phosphatidic acid phosphatase type 2/haloperoxidase" evidence="2">
    <location>
        <begin position="74"/>
        <end position="189"/>
    </location>
</feature>
<dbReference type="RefSeq" id="WP_184349298.1">
    <property type="nucleotide sequence ID" value="NZ_JACHJH010000003.1"/>
</dbReference>
<comment type="caution">
    <text evidence="3">The sequence shown here is derived from an EMBL/GenBank/DDBJ whole genome shotgun (WGS) entry which is preliminary data.</text>
</comment>
<dbReference type="Pfam" id="PF01569">
    <property type="entry name" value="PAP2"/>
    <property type="match status" value="1"/>
</dbReference>
<keyword evidence="3" id="KW-0378">Hydrolase</keyword>
<dbReference type="PANTHER" id="PTHR14969:SF13">
    <property type="entry name" value="AT30094P"/>
    <property type="match status" value="1"/>
</dbReference>
<dbReference type="SUPFAM" id="SSF48317">
    <property type="entry name" value="Acid phosphatase/Vanadium-dependent haloperoxidase"/>
    <property type="match status" value="1"/>
</dbReference>
<dbReference type="PANTHER" id="PTHR14969">
    <property type="entry name" value="SPHINGOSINE-1-PHOSPHATE PHOSPHOHYDROLASE"/>
    <property type="match status" value="1"/>
</dbReference>
<feature type="transmembrane region" description="Helical" evidence="1">
    <location>
        <begin position="147"/>
        <end position="168"/>
    </location>
</feature>
<feature type="transmembrane region" description="Helical" evidence="1">
    <location>
        <begin position="75"/>
        <end position="98"/>
    </location>
</feature>
<keyword evidence="1" id="KW-0472">Membrane</keyword>
<dbReference type="AlphaFoldDB" id="A0A7W7PM52"/>